<protein>
    <submittedName>
        <fullName evidence="2">Uncharacterized protein</fullName>
    </submittedName>
</protein>
<dbReference type="AlphaFoldDB" id="A0AAE0VSY6"/>
<keyword evidence="3" id="KW-1185">Reference proteome</keyword>
<evidence type="ECO:0000256" key="1">
    <source>
        <dbReference type="SAM" id="MobiDB-lite"/>
    </source>
</evidence>
<evidence type="ECO:0000313" key="3">
    <source>
        <dbReference type="Proteomes" id="UP001195483"/>
    </source>
</evidence>
<reference evidence="2" key="2">
    <citation type="journal article" date="2021" name="Genome Biol. Evol.">
        <title>Developing a high-quality reference genome for a parasitic bivalve with doubly uniparental inheritance (Bivalvia: Unionida).</title>
        <authorList>
            <person name="Smith C.H."/>
        </authorList>
    </citation>
    <scope>NUCLEOTIDE SEQUENCE</scope>
    <source>
        <strain evidence="2">CHS0354</strain>
        <tissue evidence="2">Mantle</tissue>
    </source>
</reference>
<dbReference type="Proteomes" id="UP001195483">
    <property type="component" value="Unassembled WGS sequence"/>
</dbReference>
<gene>
    <name evidence="2" type="ORF">CHS0354_007050</name>
</gene>
<name>A0AAE0VSY6_9BIVA</name>
<reference evidence="2" key="1">
    <citation type="journal article" date="2021" name="Genome Biol. Evol.">
        <title>A High-Quality Reference Genome for a Parasitic Bivalve with Doubly Uniparental Inheritance (Bivalvia: Unionida).</title>
        <authorList>
            <person name="Smith C.H."/>
        </authorList>
    </citation>
    <scope>NUCLEOTIDE SEQUENCE</scope>
    <source>
        <strain evidence="2">CHS0354</strain>
    </source>
</reference>
<feature type="region of interest" description="Disordered" evidence="1">
    <location>
        <begin position="21"/>
        <end position="47"/>
    </location>
</feature>
<sequence>MAPDTPVAQYFIVSGLSQRPHHLGNGYGENQDQHFTGHPIDPPKPKEKQTIDYVAKLRLDDENNRAGSIQHQGNIQYGDQNYQLKMATTMKYLSNGWKTA</sequence>
<comment type="caution">
    <text evidence="2">The sequence shown here is derived from an EMBL/GenBank/DDBJ whole genome shotgun (WGS) entry which is preliminary data.</text>
</comment>
<reference evidence="2" key="3">
    <citation type="submission" date="2023-05" db="EMBL/GenBank/DDBJ databases">
        <authorList>
            <person name="Smith C.H."/>
        </authorList>
    </citation>
    <scope>NUCLEOTIDE SEQUENCE</scope>
    <source>
        <strain evidence="2">CHS0354</strain>
        <tissue evidence="2">Mantle</tissue>
    </source>
</reference>
<dbReference type="EMBL" id="JAEAOA010000475">
    <property type="protein sequence ID" value="KAK3588901.1"/>
    <property type="molecule type" value="Genomic_DNA"/>
</dbReference>
<evidence type="ECO:0000313" key="2">
    <source>
        <dbReference type="EMBL" id="KAK3588901.1"/>
    </source>
</evidence>
<organism evidence="2 3">
    <name type="scientific">Potamilus streckersoni</name>
    <dbReference type="NCBI Taxonomy" id="2493646"/>
    <lineage>
        <taxon>Eukaryota</taxon>
        <taxon>Metazoa</taxon>
        <taxon>Spiralia</taxon>
        <taxon>Lophotrochozoa</taxon>
        <taxon>Mollusca</taxon>
        <taxon>Bivalvia</taxon>
        <taxon>Autobranchia</taxon>
        <taxon>Heteroconchia</taxon>
        <taxon>Palaeoheterodonta</taxon>
        <taxon>Unionida</taxon>
        <taxon>Unionoidea</taxon>
        <taxon>Unionidae</taxon>
        <taxon>Ambleminae</taxon>
        <taxon>Lampsilini</taxon>
        <taxon>Potamilus</taxon>
    </lineage>
</organism>
<accession>A0AAE0VSY6</accession>
<proteinExistence type="predicted"/>